<dbReference type="InterPro" id="IPR001309">
    <property type="entry name" value="Pept_C14_p20"/>
</dbReference>
<dbReference type="InterPro" id="IPR052039">
    <property type="entry name" value="Caspase-related_regulators"/>
</dbReference>
<name>A0A8S2ZY66_9BILA</name>
<protein>
    <recommendedName>
        <fullName evidence="1">Caspase family p20 domain-containing protein</fullName>
    </recommendedName>
</protein>
<proteinExistence type="predicted"/>
<dbReference type="PANTHER" id="PTHR22576:SF37">
    <property type="entry name" value="MUCOSA-ASSOCIATED LYMPHOID TISSUE LYMPHOMA TRANSLOCATION PROTEIN 1"/>
    <property type="match status" value="1"/>
</dbReference>
<dbReference type="AlphaFoldDB" id="A0A8S2ZY66"/>
<dbReference type="SUPFAM" id="SSF52129">
    <property type="entry name" value="Caspase-like"/>
    <property type="match status" value="1"/>
</dbReference>
<feature type="non-terminal residue" evidence="2">
    <location>
        <position position="63"/>
    </location>
</feature>
<dbReference type="Gene3D" id="3.40.50.1460">
    <property type="match status" value="1"/>
</dbReference>
<organism evidence="2 3">
    <name type="scientific">Didymodactylos carnosus</name>
    <dbReference type="NCBI Taxonomy" id="1234261"/>
    <lineage>
        <taxon>Eukaryota</taxon>
        <taxon>Metazoa</taxon>
        <taxon>Spiralia</taxon>
        <taxon>Gnathifera</taxon>
        <taxon>Rotifera</taxon>
        <taxon>Eurotatoria</taxon>
        <taxon>Bdelloidea</taxon>
        <taxon>Philodinida</taxon>
        <taxon>Philodinidae</taxon>
        <taxon>Didymodactylos</taxon>
    </lineage>
</organism>
<dbReference type="Pfam" id="PF00656">
    <property type="entry name" value="Peptidase_C14"/>
    <property type="match status" value="1"/>
</dbReference>
<evidence type="ECO:0000259" key="1">
    <source>
        <dbReference type="PROSITE" id="PS50208"/>
    </source>
</evidence>
<reference evidence="2" key="1">
    <citation type="submission" date="2021-02" db="EMBL/GenBank/DDBJ databases">
        <authorList>
            <person name="Nowell W R."/>
        </authorList>
    </citation>
    <scope>NUCLEOTIDE SEQUENCE</scope>
</reference>
<accession>A0A8S2ZY66</accession>
<dbReference type="EMBL" id="CAJOBC010144513">
    <property type="protein sequence ID" value="CAF4656417.1"/>
    <property type="molecule type" value="Genomic_DNA"/>
</dbReference>
<dbReference type="OrthoDB" id="417046at2759"/>
<dbReference type="InterPro" id="IPR029030">
    <property type="entry name" value="Caspase-like_dom_sf"/>
</dbReference>
<feature type="domain" description="Caspase family p20" evidence="1">
    <location>
        <begin position="7"/>
        <end position="63"/>
    </location>
</feature>
<dbReference type="GO" id="GO:0004197">
    <property type="term" value="F:cysteine-type endopeptidase activity"/>
    <property type="evidence" value="ECO:0007669"/>
    <property type="project" value="InterPro"/>
</dbReference>
<gene>
    <name evidence="2" type="ORF">SRO942_LOCUS50536</name>
</gene>
<evidence type="ECO:0000313" key="2">
    <source>
        <dbReference type="EMBL" id="CAF4656417.1"/>
    </source>
</evidence>
<sequence length="63" mass="7334">MHATNNPRKLALIIGNNKYTQNPLKNCVNDANDLSRALESIEFHVTKKTDLIYREMDQTIDRF</sequence>
<dbReference type="GO" id="GO:0006508">
    <property type="term" value="P:proteolysis"/>
    <property type="evidence" value="ECO:0007669"/>
    <property type="project" value="InterPro"/>
</dbReference>
<dbReference type="PANTHER" id="PTHR22576">
    <property type="entry name" value="MUCOSA ASSOCIATED LYMPHOID TISSUE LYMPHOMA TRANSLOCATION PROTEIN 1/PARACASPASE"/>
    <property type="match status" value="1"/>
</dbReference>
<comment type="caution">
    <text evidence="2">The sequence shown here is derived from an EMBL/GenBank/DDBJ whole genome shotgun (WGS) entry which is preliminary data.</text>
</comment>
<evidence type="ECO:0000313" key="3">
    <source>
        <dbReference type="Proteomes" id="UP000681722"/>
    </source>
</evidence>
<dbReference type="InterPro" id="IPR011600">
    <property type="entry name" value="Pept_C14_caspase"/>
</dbReference>
<dbReference type="PROSITE" id="PS50208">
    <property type="entry name" value="CASPASE_P20"/>
    <property type="match status" value="1"/>
</dbReference>
<dbReference type="Proteomes" id="UP000681722">
    <property type="component" value="Unassembled WGS sequence"/>
</dbReference>